<sequence>MLQEAAFYNVPMPESSSMLDQYRRIKARHRDEILFFRLGDFYEMFNEDAQEASSILDLTLTKRQGQPMCGIPYHAAKTYIARLLKAGKKVAICEQKPLAGKRGLMDREVIEVITPGTAVEDDYLEQTANNYLADICLLNNYLCFSYLDVSTGEFKAHSIVYRNGESSEAIRTELYRLSPRELLVQQSILDQPRLFQVIRESGAMIEPQQDWTYDLVHSLEILKKKFGLASLKGFGFDDQDPALAAAGHLLEYVQEMIRQDCPHIRALLRYEQQEYVLLDEATKRNLELVKNLNDSSRRDTLIEVIDRTKTAGGTRLLRQWLFQPLRKREKIEARLDAVAFLYHDQIFLGDVRKILYGVLDTERLISRLAIDKAHAKDLRALRDSLDAGLNLFRVVEAAQPPCALKPGLSAEHAEDCKHVIDAIDEAILDDPSVLLTEGDLIKDGYNAELDDLRNMHKNTQAVLERYLEEEKQRSGIQNLRIRYNRVIGYYLEVTKGNLANVPGHFIRRQSLVGGERYTTDRLAELESKINGAQERIVELEKQLFLEVREGIKKYIPALLECSQSISQIDCLASLAQAATEHGYARPEICEDSEIHIINGRHPVVEMCLPYGDFVPNSISFSRENQWFVLITGPNMAGKSTVLRQTALIVLLAHMGSFVPADSARIGLVDKIFCRVGAQDNLARGESTFLVEMHETAFILNTATEKSLVIMDEVGRGTGTLDGVSIAWAVSEYLIHHIGCRTLFATHYHQLTTMAIPGVRNMKMAVIERDGNVSFPKRLEEGASSGSYGIHVARLAGLPDEVIFRASALESHFSTLERGLVEGNFKEANVPAQTAFSIPKDNQRNNALTPYEKNDLSPRHEAYSGELFSQEDLVIAELKNMDTDEITPLKALQILSELVGKLKQ</sequence>
<dbReference type="InterPro" id="IPR007860">
    <property type="entry name" value="DNA_mmatch_repair_MutS_con_dom"/>
</dbReference>
<dbReference type="AlphaFoldDB" id="A0A3P3XTI9"/>
<name>A0A3P3XTI9_9SPIR</name>
<evidence type="ECO:0000256" key="6">
    <source>
        <dbReference type="ARBA" id="ARBA00023125"/>
    </source>
</evidence>
<evidence type="ECO:0000256" key="1">
    <source>
        <dbReference type="ARBA" id="ARBA00006271"/>
    </source>
</evidence>
<dbReference type="InterPro" id="IPR016151">
    <property type="entry name" value="DNA_mismatch_repair_MutS_N"/>
</dbReference>
<dbReference type="Pfam" id="PF05188">
    <property type="entry name" value="MutS_II"/>
    <property type="match status" value="1"/>
</dbReference>
<comment type="similarity">
    <text evidence="1 9 10">Belongs to the DNA mismatch repair MutS family.</text>
</comment>
<dbReference type="InterPro" id="IPR007696">
    <property type="entry name" value="DNA_mismatch_repair_MutS_core"/>
</dbReference>
<evidence type="ECO:0000259" key="12">
    <source>
        <dbReference type="PROSITE" id="PS00486"/>
    </source>
</evidence>
<gene>
    <name evidence="9 13" type="primary">mutS</name>
    <name evidence="13" type="ORF">SPIRO4BDMA_70010</name>
</gene>
<dbReference type="SUPFAM" id="SSF52540">
    <property type="entry name" value="P-loop containing nucleoside triphosphate hydrolases"/>
    <property type="match status" value="1"/>
</dbReference>
<dbReference type="Pfam" id="PF01624">
    <property type="entry name" value="MutS_I"/>
    <property type="match status" value="1"/>
</dbReference>
<evidence type="ECO:0000256" key="3">
    <source>
        <dbReference type="ARBA" id="ARBA00022741"/>
    </source>
</evidence>
<protein>
    <recommendedName>
        <fullName evidence="2 9">DNA mismatch repair protein MutS</fullName>
    </recommendedName>
</protein>
<dbReference type="GO" id="GO:0003684">
    <property type="term" value="F:damaged DNA binding"/>
    <property type="evidence" value="ECO:0007669"/>
    <property type="project" value="UniProtKB-UniRule"/>
</dbReference>
<dbReference type="InterPro" id="IPR000432">
    <property type="entry name" value="DNA_mismatch_repair_MutS_C"/>
</dbReference>
<evidence type="ECO:0000256" key="7">
    <source>
        <dbReference type="ARBA" id="ARBA00023204"/>
    </source>
</evidence>
<dbReference type="PANTHER" id="PTHR11361">
    <property type="entry name" value="DNA MISMATCH REPAIR PROTEIN MUTS FAMILY MEMBER"/>
    <property type="match status" value="1"/>
</dbReference>
<dbReference type="Gene3D" id="1.10.1420.10">
    <property type="match status" value="2"/>
</dbReference>
<proteinExistence type="inferred from homology"/>
<evidence type="ECO:0000256" key="4">
    <source>
        <dbReference type="ARBA" id="ARBA00022763"/>
    </source>
</evidence>
<dbReference type="Gene3D" id="3.40.1170.10">
    <property type="entry name" value="DNA repair protein MutS, domain I"/>
    <property type="match status" value="1"/>
</dbReference>
<dbReference type="SUPFAM" id="SSF53150">
    <property type="entry name" value="DNA repair protein MutS, domain II"/>
    <property type="match status" value="1"/>
</dbReference>
<dbReference type="InterPro" id="IPR027417">
    <property type="entry name" value="P-loop_NTPase"/>
</dbReference>
<dbReference type="HAMAP" id="MF_00096">
    <property type="entry name" value="MutS"/>
    <property type="match status" value="1"/>
</dbReference>
<evidence type="ECO:0000256" key="9">
    <source>
        <dbReference type="HAMAP-Rule" id="MF_00096"/>
    </source>
</evidence>
<evidence type="ECO:0000256" key="10">
    <source>
        <dbReference type="RuleBase" id="RU003756"/>
    </source>
</evidence>
<evidence type="ECO:0000256" key="2">
    <source>
        <dbReference type="ARBA" id="ARBA00021982"/>
    </source>
</evidence>
<evidence type="ECO:0000256" key="8">
    <source>
        <dbReference type="ARBA" id="ARBA00024647"/>
    </source>
</evidence>
<dbReference type="GO" id="GO:0006298">
    <property type="term" value="P:mismatch repair"/>
    <property type="evidence" value="ECO:0007669"/>
    <property type="project" value="UniProtKB-UniRule"/>
</dbReference>
<dbReference type="Pfam" id="PF05192">
    <property type="entry name" value="MutS_III"/>
    <property type="match status" value="1"/>
</dbReference>
<dbReference type="GO" id="GO:0030983">
    <property type="term" value="F:mismatched DNA binding"/>
    <property type="evidence" value="ECO:0007669"/>
    <property type="project" value="InterPro"/>
</dbReference>
<evidence type="ECO:0000256" key="11">
    <source>
        <dbReference type="SAM" id="Coils"/>
    </source>
</evidence>
<dbReference type="PROSITE" id="PS00486">
    <property type="entry name" value="DNA_MISMATCH_REPAIR_2"/>
    <property type="match status" value="1"/>
</dbReference>
<dbReference type="Gene3D" id="3.40.50.300">
    <property type="entry name" value="P-loop containing nucleotide triphosphate hydrolases"/>
    <property type="match status" value="1"/>
</dbReference>
<dbReference type="SUPFAM" id="SSF55271">
    <property type="entry name" value="DNA repair protein MutS, domain I"/>
    <property type="match status" value="1"/>
</dbReference>
<accession>A0A3P3XTI9</accession>
<feature type="binding site" evidence="9">
    <location>
        <begin position="632"/>
        <end position="639"/>
    </location>
    <ligand>
        <name>ATP</name>
        <dbReference type="ChEBI" id="CHEBI:30616"/>
    </ligand>
</feature>
<keyword evidence="3 9" id="KW-0547">Nucleotide-binding</keyword>
<comment type="function">
    <text evidence="8 9">This protein is involved in the repair of mismatches in DNA. It is possible that it carries out the mismatch recognition step. This protein has a weak ATPase activity.</text>
</comment>
<dbReference type="PANTHER" id="PTHR11361:SF34">
    <property type="entry name" value="DNA MISMATCH REPAIR PROTEIN MSH1, MITOCHONDRIAL"/>
    <property type="match status" value="1"/>
</dbReference>
<dbReference type="SMART" id="SM00534">
    <property type="entry name" value="MUTSac"/>
    <property type="match status" value="1"/>
</dbReference>
<dbReference type="InterPro" id="IPR005748">
    <property type="entry name" value="DNA_mismatch_repair_MutS"/>
</dbReference>
<dbReference type="InterPro" id="IPR007695">
    <property type="entry name" value="DNA_mismatch_repair_MutS-lik_N"/>
</dbReference>
<dbReference type="NCBIfam" id="TIGR01070">
    <property type="entry name" value="mutS1"/>
    <property type="match status" value="1"/>
</dbReference>
<dbReference type="Pfam" id="PF05190">
    <property type="entry name" value="MutS_IV"/>
    <property type="match status" value="1"/>
</dbReference>
<dbReference type="InterPro" id="IPR017261">
    <property type="entry name" value="DNA_mismatch_repair_MutS/MSH"/>
</dbReference>
<keyword evidence="4 9" id="KW-0227">DNA damage</keyword>
<reference evidence="13" key="1">
    <citation type="submission" date="2017-02" db="EMBL/GenBank/DDBJ databases">
        <authorList>
            <person name="Regsiter A."/>
            <person name="William W."/>
        </authorList>
    </citation>
    <scope>NUCLEOTIDE SEQUENCE</scope>
    <source>
        <strain evidence="13">BdmA 4</strain>
    </source>
</reference>
<evidence type="ECO:0000256" key="5">
    <source>
        <dbReference type="ARBA" id="ARBA00022840"/>
    </source>
</evidence>
<dbReference type="SMART" id="SM00533">
    <property type="entry name" value="MUTSd"/>
    <property type="match status" value="1"/>
</dbReference>
<dbReference type="InterPro" id="IPR036187">
    <property type="entry name" value="DNA_mismatch_repair_MutS_sf"/>
</dbReference>
<dbReference type="NCBIfam" id="NF003810">
    <property type="entry name" value="PRK05399.1"/>
    <property type="match status" value="1"/>
</dbReference>
<keyword evidence="5 9" id="KW-0067">ATP-binding</keyword>
<organism evidence="13">
    <name type="scientific">uncultured spirochete</name>
    <dbReference type="NCBI Taxonomy" id="156406"/>
    <lineage>
        <taxon>Bacteria</taxon>
        <taxon>Pseudomonadati</taxon>
        <taxon>Spirochaetota</taxon>
        <taxon>Spirochaetia</taxon>
        <taxon>Spirochaetales</taxon>
        <taxon>environmental samples</taxon>
    </lineage>
</organism>
<dbReference type="GO" id="GO:0005829">
    <property type="term" value="C:cytosol"/>
    <property type="evidence" value="ECO:0007669"/>
    <property type="project" value="TreeGrafter"/>
</dbReference>
<dbReference type="PIRSF" id="PIRSF037677">
    <property type="entry name" value="DNA_mis_repair_Msh6"/>
    <property type="match status" value="1"/>
</dbReference>
<keyword evidence="6 9" id="KW-0238">DNA-binding</keyword>
<dbReference type="InterPro" id="IPR007861">
    <property type="entry name" value="DNA_mismatch_repair_MutS_clamp"/>
</dbReference>
<dbReference type="Gene3D" id="3.30.420.110">
    <property type="entry name" value="MutS, connector domain"/>
    <property type="match status" value="1"/>
</dbReference>
<dbReference type="EMBL" id="FWDO01000007">
    <property type="protein sequence ID" value="SLM19588.1"/>
    <property type="molecule type" value="Genomic_DNA"/>
</dbReference>
<dbReference type="SUPFAM" id="SSF48334">
    <property type="entry name" value="DNA repair protein MutS, domain III"/>
    <property type="match status" value="1"/>
</dbReference>
<dbReference type="InterPro" id="IPR036678">
    <property type="entry name" value="MutS_con_dom_sf"/>
</dbReference>
<dbReference type="CDD" id="cd03284">
    <property type="entry name" value="ABC_MutS1"/>
    <property type="match status" value="1"/>
</dbReference>
<dbReference type="Pfam" id="PF00488">
    <property type="entry name" value="MutS_V"/>
    <property type="match status" value="1"/>
</dbReference>
<evidence type="ECO:0000313" key="13">
    <source>
        <dbReference type="EMBL" id="SLM19588.1"/>
    </source>
</evidence>
<keyword evidence="7 9" id="KW-0234">DNA repair</keyword>
<feature type="domain" description="DNA mismatch repair proteins mutS family" evidence="12">
    <location>
        <begin position="706"/>
        <end position="722"/>
    </location>
</feature>
<feature type="coiled-coil region" evidence="11">
    <location>
        <begin position="442"/>
        <end position="469"/>
    </location>
</feature>
<dbReference type="GO" id="GO:0005524">
    <property type="term" value="F:ATP binding"/>
    <property type="evidence" value="ECO:0007669"/>
    <property type="project" value="UniProtKB-UniRule"/>
</dbReference>
<keyword evidence="11" id="KW-0175">Coiled coil</keyword>
<dbReference type="GO" id="GO:0140664">
    <property type="term" value="F:ATP-dependent DNA damage sensor activity"/>
    <property type="evidence" value="ECO:0007669"/>
    <property type="project" value="InterPro"/>
</dbReference>
<dbReference type="InterPro" id="IPR045076">
    <property type="entry name" value="MutS"/>
</dbReference>